<proteinExistence type="predicted"/>
<organism evidence="2 3">
    <name type="scientific">Brachybacterium sacelli</name>
    <dbReference type="NCBI Taxonomy" id="173364"/>
    <lineage>
        <taxon>Bacteria</taxon>
        <taxon>Bacillati</taxon>
        <taxon>Actinomycetota</taxon>
        <taxon>Actinomycetes</taxon>
        <taxon>Micrococcales</taxon>
        <taxon>Dermabacteraceae</taxon>
        <taxon>Brachybacterium</taxon>
    </lineage>
</organism>
<keyword evidence="1" id="KW-0812">Transmembrane</keyword>
<keyword evidence="1" id="KW-0472">Membrane</keyword>
<reference evidence="2 3" key="1">
    <citation type="submission" date="2021-03" db="EMBL/GenBank/DDBJ databases">
        <title>Sequencing the genomes of 1000 actinobacteria strains.</title>
        <authorList>
            <person name="Klenk H.-P."/>
        </authorList>
    </citation>
    <scope>NUCLEOTIDE SEQUENCE [LARGE SCALE GENOMIC DNA]</scope>
    <source>
        <strain evidence="2 3">DSM 14566</strain>
    </source>
</reference>
<sequence>MGQVHAPVSTKLTMPRRRGRWLTVGVPTVLGGIVGISSFLVLGVGSLIGGAGLLAPLAAGLGVGLVVGGGTGFLLRDRAPRPVRWSAASGEVPAGTRPLLEKIVRSTKLQRRRLARMRRRRPTRAVRPVLHRAESLLQRINSLVGSESLQSRRPSDEDVMVLEGMARRYVPDLVSALEDTVGFLGPFTGSARDEAFANLTSIDHQLQELGTRLDRIEGDVIAGVTRSLDVHSEFLRRHLHDRSADSLLDR</sequence>
<gene>
    <name evidence="2" type="ORF">JOF43_000839</name>
</gene>
<keyword evidence="3" id="KW-1185">Reference proteome</keyword>
<feature type="transmembrane region" description="Helical" evidence="1">
    <location>
        <begin position="54"/>
        <end position="75"/>
    </location>
</feature>
<evidence type="ECO:0000313" key="2">
    <source>
        <dbReference type="EMBL" id="MBP2380882.1"/>
    </source>
</evidence>
<name>A0ABS4WXF6_9MICO</name>
<dbReference type="Proteomes" id="UP001519290">
    <property type="component" value="Unassembled WGS sequence"/>
</dbReference>
<accession>A0ABS4WXF6</accession>
<evidence type="ECO:0008006" key="4">
    <source>
        <dbReference type="Google" id="ProtNLM"/>
    </source>
</evidence>
<dbReference type="RefSeq" id="WP_342592080.1">
    <property type="nucleotide sequence ID" value="NZ_BAAAJW010000004.1"/>
</dbReference>
<dbReference type="EMBL" id="JAGIOD010000001">
    <property type="protein sequence ID" value="MBP2380882.1"/>
    <property type="molecule type" value="Genomic_DNA"/>
</dbReference>
<comment type="caution">
    <text evidence="2">The sequence shown here is derived from an EMBL/GenBank/DDBJ whole genome shotgun (WGS) entry which is preliminary data.</text>
</comment>
<evidence type="ECO:0000313" key="3">
    <source>
        <dbReference type="Proteomes" id="UP001519290"/>
    </source>
</evidence>
<feature type="transmembrane region" description="Helical" evidence="1">
    <location>
        <begin position="21"/>
        <end position="48"/>
    </location>
</feature>
<keyword evidence="1" id="KW-1133">Transmembrane helix</keyword>
<evidence type="ECO:0000256" key="1">
    <source>
        <dbReference type="SAM" id="Phobius"/>
    </source>
</evidence>
<protein>
    <recommendedName>
        <fullName evidence="4">5-bromo-4-chloroindolyl phosphate hydrolase</fullName>
    </recommendedName>
</protein>